<accession>A0A3L6TDV1</accession>
<dbReference type="EMBL" id="PQIB02000002">
    <property type="protein sequence ID" value="RLN36464.1"/>
    <property type="molecule type" value="Genomic_DNA"/>
</dbReference>
<organism evidence="2 3">
    <name type="scientific">Panicum miliaceum</name>
    <name type="common">Proso millet</name>
    <name type="synonym">Broomcorn millet</name>
    <dbReference type="NCBI Taxonomy" id="4540"/>
    <lineage>
        <taxon>Eukaryota</taxon>
        <taxon>Viridiplantae</taxon>
        <taxon>Streptophyta</taxon>
        <taxon>Embryophyta</taxon>
        <taxon>Tracheophyta</taxon>
        <taxon>Spermatophyta</taxon>
        <taxon>Magnoliopsida</taxon>
        <taxon>Liliopsida</taxon>
        <taxon>Poales</taxon>
        <taxon>Poaceae</taxon>
        <taxon>PACMAD clade</taxon>
        <taxon>Panicoideae</taxon>
        <taxon>Panicodae</taxon>
        <taxon>Paniceae</taxon>
        <taxon>Panicinae</taxon>
        <taxon>Panicum</taxon>
        <taxon>Panicum sect. Panicum</taxon>
    </lineage>
</organism>
<keyword evidence="3" id="KW-1185">Reference proteome</keyword>
<sequence>MASEIPAAAAAAPPALELFWSPSTMTDTDIEALMAQGLLPEKAISGWRSCFGEAFPSEDRTETVVFRSFYEKGSGLPSGAFFRGLLHYYGLEATHLKPNSIAHIATFIHLCEGFLGIARHFNLWRALYHLRAYPSKGTPDVVGGAAFSLRQGGKYPEASFKDSNKWWAEE</sequence>
<gene>
    <name evidence="2" type="ORF">C2845_PM03G30240</name>
</gene>
<dbReference type="Pfam" id="PF04195">
    <property type="entry name" value="Transposase_28"/>
    <property type="match status" value="1"/>
</dbReference>
<dbReference type="InterPro" id="IPR007321">
    <property type="entry name" value="Transposase_28"/>
</dbReference>
<proteinExistence type="predicted"/>
<protein>
    <submittedName>
        <fullName evidence="2">Orf3</fullName>
    </submittedName>
</protein>
<dbReference type="Proteomes" id="UP000275267">
    <property type="component" value="Unassembled WGS sequence"/>
</dbReference>
<dbReference type="PANTHER" id="PTHR33026:SF7">
    <property type="entry name" value="OS03G0100275 PROTEIN"/>
    <property type="match status" value="1"/>
</dbReference>
<evidence type="ECO:0000259" key="1">
    <source>
        <dbReference type="Pfam" id="PF04195"/>
    </source>
</evidence>
<dbReference type="PANTHER" id="PTHR33026">
    <property type="entry name" value="OS06G0360600 PROTEIN"/>
    <property type="match status" value="1"/>
</dbReference>
<evidence type="ECO:0000313" key="2">
    <source>
        <dbReference type="EMBL" id="RLN36464.1"/>
    </source>
</evidence>
<reference evidence="3" key="1">
    <citation type="journal article" date="2019" name="Nat. Commun.">
        <title>The genome of broomcorn millet.</title>
        <authorList>
            <person name="Zou C."/>
            <person name="Miki D."/>
            <person name="Li D."/>
            <person name="Tang Q."/>
            <person name="Xiao L."/>
            <person name="Rajput S."/>
            <person name="Deng P."/>
            <person name="Jia W."/>
            <person name="Huang R."/>
            <person name="Zhang M."/>
            <person name="Sun Y."/>
            <person name="Hu J."/>
            <person name="Fu X."/>
            <person name="Schnable P.S."/>
            <person name="Li F."/>
            <person name="Zhang H."/>
            <person name="Feng B."/>
            <person name="Zhu X."/>
            <person name="Liu R."/>
            <person name="Schnable J.C."/>
            <person name="Zhu J.-K."/>
            <person name="Zhang H."/>
        </authorList>
    </citation>
    <scope>NUCLEOTIDE SEQUENCE [LARGE SCALE GENOMIC DNA]</scope>
</reference>
<evidence type="ECO:0000313" key="3">
    <source>
        <dbReference type="Proteomes" id="UP000275267"/>
    </source>
</evidence>
<dbReference type="AlphaFoldDB" id="A0A3L6TDV1"/>
<name>A0A3L6TDV1_PANMI</name>
<feature type="domain" description="Transposase (putative) gypsy type" evidence="1">
    <location>
        <begin position="64"/>
        <end position="131"/>
    </location>
</feature>
<comment type="caution">
    <text evidence="2">The sequence shown here is derived from an EMBL/GenBank/DDBJ whole genome shotgun (WGS) entry which is preliminary data.</text>
</comment>